<dbReference type="Proteomes" id="UP000216429">
    <property type="component" value="Unassembled WGS sequence"/>
</dbReference>
<evidence type="ECO:0000313" key="2">
    <source>
        <dbReference type="Proteomes" id="UP000216429"/>
    </source>
</evidence>
<evidence type="ECO:0000313" key="1">
    <source>
        <dbReference type="EMBL" id="OZI71575.1"/>
    </source>
</evidence>
<keyword evidence="2" id="KW-1185">Reference proteome</keyword>
<proteinExistence type="predicted"/>
<comment type="caution">
    <text evidence="1">The sequence shown here is derived from an EMBL/GenBank/DDBJ whole genome shotgun (WGS) entry which is preliminary data.</text>
</comment>
<reference evidence="2" key="1">
    <citation type="submission" date="2017-05" db="EMBL/GenBank/DDBJ databases">
        <title>Complete and WGS of Bordetella genogroups.</title>
        <authorList>
            <person name="Spilker T."/>
            <person name="Lipuma J."/>
        </authorList>
    </citation>
    <scope>NUCLEOTIDE SEQUENCE [LARGE SCALE GENOMIC DNA]</scope>
    <source>
        <strain evidence="2">AU6712</strain>
    </source>
</reference>
<name>A0A261VC35_9BORD</name>
<evidence type="ECO:0008006" key="3">
    <source>
        <dbReference type="Google" id="ProtNLM"/>
    </source>
</evidence>
<accession>A0A261VC35</accession>
<protein>
    <recommendedName>
        <fullName evidence="3">SCP2 domain-containing protein</fullName>
    </recommendedName>
</protein>
<dbReference type="OrthoDB" id="2853714at2"/>
<dbReference type="AlphaFoldDB" id="A0A261VC35"/>
<dbReference type="RefSeq" id="WP_094815403.1">
    <property type="nucleotide sequence ID" value="NZ_NEVU01000003.1"/>
</dbReference>
<organism evidence="1 2">
    <name type="scientific">Bordetella genomosp. 12</name>
    <dbReference type="NCBI Taxonomy" id="463035"/>
    <lineage>
        <taxon>Bacteria</taxon>
        <taxon>Pseudomonadati</taxon>
        <taxon>Pseudomonadota</taxon>
        <taxon>Betaproteobacteria</taxon>
        <taxon>Burkholderiales</taxon>
        <taxon>Alcaligenaceae</taxon>
        <taxon>Bordetella</taxon>
    </lineage>
</organism>
<gene>
    <name evidence="1" type="ORF">CAL22_17345</name>
</gene>
<sequence length="128" mass="14817">MHDHDFILHRLADAVNRQDRLVRRGRHLNTVFLLECGATPYLISIVAGRIHEVRRGPFVMPRWQFALRAAAADWAQFWTPLPPPGFHDLMALVKFRRLRVEGDLYPLMSNLLYFKDVLACPRVEGATL</sequence>
<dbReference type="EMBL" id="NEVU01000003">
    <property type="protein sequence ID" value="OZI71575.1"/>
    <property type="molecule type" value="Genomic_DNA"/>
</dbReference>